<dbReference type="PROSITE" id="PS50097">
    <property type="entry name" value="BTB"/>
    <property type="match status" value="1"/>
</dbReference>
<sequence length="101" mass="11499">MASRKFNDDSPAVDYYTRGPTNLIVAVGVIHPGKHSDKVPIKAHSIVLCSRSEYFNTMCNGWSKEAKTKQIPAEESSVMILRMLKLFYMLSYNDKSNEMHE</sequence>
<dbReference type="Gene3D" id="3.30.710.10">
    <property type="entry name" value="Potassium Channel Kv1.1, Chain A"/>
    <property type="match status" value="1"/>
</dbReference>
<comment type="caution">
    <text evidence="2">The sequence shown here is derived from an EMBL/GenBank/DDBJ whole genome shotgun (WGS) entry which is preliminary data.</text>
</comment>
<dbReference type="CDD" id="cd18186">
    <property type="entry name" value="BTB_POZ_ZBTB_KLHL-like"/>
    <property type="match status" value="1"/>
</dbReference>
<dbReference type="Pfam" id="PF00651">
    <property type="entry name" value="BTB"/>
    <property type="match status" value="1"/>
</dbReference>
<proteinExistence type="predicted"/>
<protein>
    <recommendedName>
        <fullName evidence="1">BTB domain-containing protein</fullName>
    </recommendedName>
</protein>
<feature type="domain" description="BTB" evidence="1">
    <location>
        <begin position="21"/>
        <end position="88"/>
    </location>
</feature>
<name>A0ABR4ARQ0_9LECA</name>
<evidence type="ECO:0000313" key="2">
    <source>
        <dbReference type="EMBL" id="KAL2048365.1"/>
    </source>
</evidence>
<organism evidence="2 3">
    <name type="scientific">Stereocaulon virgatum</name>
    <dbReference type="NCBI Taxonomy" id="373712"/>
    <lineage>
        <taxon>Eukaryota</taxon>
        <taxon>Fungi</taxon>
        <taxon>Dikarya</taxon>
        <taxon>Ascomycota</taxon>
        <taxon>Pezizomycotina</taxon>
        <taxon>Lecanoromycetes</taxon>
        <taxon>OSLEUM clade</taxon>
        <taxon>Lecanoromycetidae</taxon>
        <taxon>Lecanorales</taxon>
        <taxon>Lecanorineae</taxon>
        <taxon>Stereocaulaceae</taxon>
        <taxon>Stereocaulon</taxon>
    </lineage>
</organism>
<dbReference type="InterPro" id="IPR000210">
    <property type="entry name" value="BTB/POZ_dom"/>
</dbReference>
<dbReference type="Proteomes" id="UP001590950">
    <property type="component" value="Unassembled WGS sequence"/>
</dbReference>
<dbReference type="EMBL" id="JBEFKJ010000001">
    <property type="protein sequence ID" value="KAL2048365.1"/>
    <property type="molecule type" value="Genomic_DNA"/>
</dbReference>
<reference evidence="2 3" key="1">
    <citation type="submission" date="2024-09" db="EMBL/GenBank/DDBJ databases">
        <title>Rethinking Asexuality: The Enigmatic Case of Functional Sexual Genes in Lepraria (Stereocaulaceae).</title>
        <authorList>
            <person name="Doellman M."/>
            <person name="Sun Y."/>
            <person name="Barcenas-Pena A."/>
            <person name="Lumbsch H.T."/>
            <person name="Grewe F."/>
        </authorList>
    </citation>
    <scope>NUCLEOTIDE SEQUENCE [LARGE SCALE GENOMIC DNA]</scope>
    <source>
        <strain evidence="2 3">Mercado 3170</strain>
    </source>
</reference>
<dbReference type="InterPro" id="IPR011333">
    <property type="entry name" value="SKP1/BTB/POZ_sf"/>
</dbReference>
<evidence type="ECO:0000259" key="1">
    <source>
        <dbReference type="PROSITE" id="PS50097"/>
    </source>
</evidence>
<gene>
    <name evidence="2" type="ORF">N7G274_000276</name>
</gene>
<dbReference type="SUPFAM" id="SSF54695">
    <property type="entry name" value="POZ domain"/>
    <property type="match status" value="1"/>
</dbReference>
<keyword evidence="3" id="KW-1185">Reference proteome</keyword>
<accession>A0ABR4ARQ0</accession>
<evidence type="ECO:0000313" key="3">
    <source>
        <dbReference type="Proteomes" id="UP001590950"/>
    </source>
</evidence>